<dbReference type="Proteomes" id="UP000510822">
    <property type="component" value="Chromosome"/>
</dbReference>
<evidence type="ECO:0000256" key="1">
    <source>
        <dbReference type="SAM" id="Phobius"/>
    </source>
</evidence>
<dbReference type="KEGG" id="cfon:HZU75_11235"/>
<feature type="domain" description="Phosphatidic acid phosphatase type 2/haloperoxidase" evidence="2">
    <location>
        <begin position="63"/>
        <end position="173"/>
    </location>
</feature>
<feature type="transmembrane region" description="Helical" evidence="1">
    <location>
        <begin position="133"/>
        <end position="155"/>
    </location>
</feature>
<dbReference type="InterPro" id="IPR036938">
    <property type="entry name" value="PAP2/HPO_sf"/>
</dbReference>
<dbReference type="PANTHER" id="PTHR14969:SF13">
    <property type="entry name" value="AT30094P"/>
    <property type="match status" value="1"/>
</dbReference>
<sequence length="189" mass="20094">MLLNYPRLAPVDLALGQWAYAHSAFGIQLSILLGQLGGGVGSLIIATSLALILYFRLQDRIAAGLIVGGVALSWILNAICKGLLGRPRPEFEHLVHTTGNSLPSGHAMAALTLGVLVWLIFSRHFPASRRVGLLLALTWVVLSGAARLVLGVHYFSDILAGYLMASIVVITLGLIYSQLSSPTAAMSRP</sequence>
<protein>
    <submittedName>
        <fullName evidence="3">Phosphatase PAP2 family protein</fullName>
    </submittedName>
</protein>
<dbReference type="Pfam" id="PF01569">
    <property type="entry name" value="PAP2"/>
    <property type="match status" value="1"/>
</dbReference>
<reference evidence="3 4" key="1">
    <citation type="journal article" date="2016" name="Int. J. Syst. Evol. Microbiol.">
        <title>Chitinibacter fontanus sp. nov., isolated from a spring.</title>
        <authorList>
            <person name="Sheu S.Y."/>
            <person name="Li Y.S."/>
            <person name="Young C.C."/>
            <person name="Chen W.M."/>
        </authorList>
    </citation>
    <scope>NUCLEOTIDE SEQUENCE [LARGE SCALE GENOMIC DNA]</scope>
    <source>
        <strain evidence="3 4">STM-7</strain>
    </source>
</reference>
<gene>
    <name evidence="3" type="ORF">HZU75_11235</name>
</gene>
<keyword evidence="4" id="KW-1185">Reference proteome</keyword>
<keyword evidence="1" id="KW-0812">Transmembrane</keyword>
<feature type="transmembrane region" description="Helical" evidence="1">
    <location>
        <begin position="161"/>
        <end position="179"/>
    </location>
</feature>
<keyword evidence="1" id="KW-0472">Membrane</keyword>
<dbReference type="PANTHER" id="PTHR14969">
    <property type="entry name" value="SPHINGOSINE-1-PHOSPHATE PHOSPHOHYDROLASE"/>
    <property type="match status" value="1"/>
</dbReference>
<proteinExistence type="predicted"/>
<dbReference type="SUPFAM" id="SSF48317">
    <property type="entry name" value="Acid phosphatase/Vanadium-dependent haloperoxidase"/>
    <property type="match status" value="1"/>
</dbReference>
<dbReference type="AlphaFoldDB" id="A0A7D5VAI8"/>
<dbReference type="RefSeq" id="WP_180306144.1">
    <property type="nucleotide sequence ID" value="NZ_CP058952.1"/>
</dbReference>
<dbReference type="Gene3D" id="1.20.144.10">
    <property type="entry name" value="Phosphatidic acid phosphatase type 2/haloperoxidase"/>
    <property type="match status" value="2"/>
</dbReference>
<dbReference type="SMART" id="SM00014">
    <property type="entry name" value="acidPPc"/>
    <property type="match status" value="1"/>
</dbReference>
<evidence type="ECO:0000259" key="2">
    <source>
        <dbReference type="SMART" id="SM00014"/>
    </source>
</evidence>
<dbReference type="InterPro" id="IPR000326">
    <property type="entry name" value="PAP2/HPO"/>
</dbReference>
<name>A0A7D5VAI8_9NEIS</name>
<keyword evidence="1" id="KW-1133">Transmembrane helix</keyword>
<evidence type="ECO:0000313" key="3">
    <source>
        <dbReference type="EMBL" id="QLI82054.1"/>
    </source>
</evidence>
<dbReference type="EMBL" id="CP058952">
    <property type="protein sequence ID" value="QLI82054.1"/>
    <property type="molecule type" value="Genomic_DNA"/>
</dbReference>
<evidence type="ECO:0000313" key="4">
    <source>
        <dbReference type="Proteomes" id="UP000510822"/>
    </source>
</evidence>
<feature type="transmembrane region" description="Helical" evidence="1">
    <location>
        <begin position="104"/>
        <end position="121"/>
    </location>
</feature>
<organism evidence="3 4">
    <name type="scientific">Chitinibacter fontanus</name>
    <dbReference type="NCBI Taxonomy" id="1737446"/>
    <lineage>
        <taxon>Bacteria</taxon>
        <taxon>Pseudomonadati</taxon>
        <taxon>Pseudomonadota</taxon>
        <taxon>Betaproteobacteria</taxon>
        <taxon>Neisseriales</taxon>
        <taxon>Chitinibacteraceae</taxon>
        <taxon>Chitinibacter</taxon>
    </lineage>
</organism>
<feature type="transmembrane region" description="Helical" evidence="1">
    <location>
        <begin position="62"/>
        <end position="84"/>
    </location>
</feature>
<feature type="transmembrane region" description="Helical" evidence="1">
    <location>
        <begin position="32"/>
        <end position="55"/>
    </location>
</feature>
<accession>A0A7D5VAI8</accession>